<organism evidence="3 4">
    <name type="scientific">Theobroma cacao</name>
    <name type="common">Cacao</name>
    <name type="synonym">Cocoa</name>
    <dbReference type="NCBI Taxonomy" id="3641"/>
    <lineage>
        <taxon>Eukaryota</taxon>
        <taxon>Viridiplantae</taxon>
        <taxon>Streptophyta</taxon>
        <taxon>Embryophyta</taxon>
        <taxon>Tracheophyta</taxon>
        <taxon>Spermatophyta</taxon>
        <taxon>Magnoliopsida</taxon>
        <taxon>eudicotyledons</taxon>
        <taxon>Gunneridae</taxon>
        <taxon>Pentapetalae</taxon>
        <taxon>rosids</taxon>
        <taxon>malvids</taxon>
        <taxon>Malvales</taxon>
        <taxon>Malvaceae</taxon>
        <taxon>Byttnerioideae</taxon>
        <taxon>Theobroma</taxon>
    </lineage>
</organism>
<feature type="region of interest" description="Disordered" evidence="1">
    <location>
        <begin position="41"/>
        <end position="70"/>
    </location>
</feature>
<proteinExistence type="predicted"/>
<reference evidence="3 4" key="1">
    <citation type="journal article" date="2013" name="Genome Biol.">
        <title>The genome sequence of the most widely cultivated cacao type and its use to identify candidate genes regulating pod color.</title>
        <authorList>
            <person name="Motamayor J.C."/>
            <person name="Mockaitis K."/>
            <person name="Schmutz J."/>
            <person name="Haiminen N."/>
            <person name="Iii D.L."/>
            <person name="Cornejo O."/>
            <person name="Findley S.D."/>
            <person name="Zheng P."/>
            <person name="Utro F."/>
            <person name="Royaert S."/>
            <person name="Saski C."/>
            <person name="Jenkins J."/>
            <person name="Podicheti R."/>
            <person name="Zhao M."/>
            <person name="Scheffler B.E."/>
            <person name="Stack J.C."/>
            <person name="Feltus F.A."/>
            <person name="Mustiga G.M."/>
            <person name="Amores F."/>
            <person name="Phillips W."/>
            <person name="Marelli J.P."/>
            <person name="May G.D."/>
            <person name="Shapiro H."/>
            <person name="Ma J."/>
            <person name="Bustamante C.D."/>
            <person name="Schnell R.J."/>
            <person name="Main D."/>
            <person name="Gilbert D."/>
            <person name="Parida L."/>
            <person name="Kuhn D.N."/>
        </authorList>
    </citation>
    <scope>NUCLEOTIDE SEQUENCE [LARGE SCALE GENOMIC DNA]</scope>
    <source>
        <strain evidence="4">cv. Matina 1-6</strain>
    </source>
</reference>
<name>A0A061EU16_THECC</name>
<protein>
    <submittedName>
        <fullName evidence="3">Uncharacterized protein</fullName>
    </submittedName>
</protein>
<gene>
    <name evidence="3" type="ORF">TCM_020682</name>
</gene>
<evidence type="ECO:0000256" key="1">
    <source>
        <dbReference type="SAM" id="MobiDB-lite"/>
    </source>
</evidence>
<accession>A0A061EU16</accession>
<sequence length="70" mass="7795">MMFSWKPFSCVVKVVLLALLLISGPKPREATRLLNDRKLNAAHTSLERAPPVPPMGSNPIRYTPKPPAHH</sequence>
<dbReference type="HOGENOM" id="CLU_2762975_0_0_1"/>
<keyword evidence="2" id="KW-0732">Signal</keyword>
<feature type="signal peptide" evidence="2">
    <location>
        <begin position="1"/>
        <end position="30"/>
    </location>
</feature>
<dbReference type="InParanoid" id="A0A061EU16"/>
<evidence type="ECO:0000256" key="2">
    <source>
        <dbReference type="SAM" id="SignalP"/>
    </source>
</evidence>
<evidence type="ECO:0000313" key="3">
    <source>
        <dbReference type="EMBL" id="EOY05764.1"/>
    </source>
</evidence>
<evidence type="ECO:0000313" key="4">
    <source>
        <dbReference type="Proteomes" id="UP000026915"/>
    </source>
</evidence>
<keyword evidence="4" id="KW-1185">Reference proteome</keyword>
<dbReference type="EMBL" id="CM001882">
    <property type="protein sequence ID" value="EOY05764.1"/>
    <property type="molecule type" value="Genomic_DNA"/>
</dbReference>
<dbReference type="Gramene" id="EOY05764">
    <property type="protein sequence ID" value="EOY05764"/>
    <property type="gene ID" value="TCM_020682"/>
</dbReference>
<dbReference type="AlphaFoldDB" id="A0A061EU16"/>
<dbReference type="Proteomes" id="UP000026915">
    <property type="component" value="Chromosome 4"/>
</dbReference>
<feature type="chain" id="PRO_5001597326" evidence="2">
    <location>
        <begin position="31"/>
        <end position="70"/>
    </location>
</feature>